<protein>
    <submittedName>
        <fullName evidence="2">Uncharacterized protein</fullName>
    </submittedName>
</protein>
<evidence type="ECO:0000256" key="1">
    <source>
        <dbReference type="SAM" id="MobiDB-lite"/>
    </source>
</evidence>
<sequence length="93" mass="9843">MATASPGNSSRIEQVNRRWFTANPIAAAPPRGSVGEASRDIGAALGNGTLIHNHNHHGRNSPKQQNKHSGSSCPRQGGIALRSGGFAQMEYLQ</sequence>
<feature type="compositionally biased region" description="Polar residues" evidence="1">
    <location>
        <begin position="61"/>
        <end position="74"/>
    </location>
</feature>
<keyword evidence="3" id="KW-1185">Reference proteome</keyword>
<name>A0AAN6Q7K5_9PEZI</name>
<dbReference type="AlphaFoldDB" id="A0AAN6Q7K5"/>
<reference evidence="2" key="1">
    <citation type="journal article" date="2023" name="Mol. Phylogenet. Evol.">
        <title>Genome-scale phylogeny and comparative genomics of the fungal order Sordariales.</title>
        <authorList>
            <person name="Hensen N."/>
            <person name="Bonometti L."/>
            <person name="Westerberg I."/>
            <person name="Brannstrom I.O."/>
            <person name="Guillou S."/>
            <person name="Cros-Aarteil S."/>
            <person name="Calhoun S."/>
            <person name="Haridas S."/>
            <person name="Kuo A."/>
            <person name="Mondo S."/>
            <person name="Pangilinan J."/>
            <person name="Riley R."/>
            <person name="LaButti K."/>
            <person name="Andreopoulos B."/>
            <person name="Lipzen A."/>
            <person name="Chen C."/>
            <person name="Yan M."/>
            <person name="Daum C."/>
            <person name="Ng V."/>
            <person name="Clum A."/>
            <person name="Steindorff A."/>
            <person name="Ohm R.A."/>
            <person name="Martin F."/>
            <person name="Silar P."/>
            <person name="Natvig D.O."/>
            <person name="Lalanne C."/>
            <person name="Gautier V."/>
            <person name="Ament-Velasquez S.L."/>
            <person name="Kruys A."/>
            <person name="Hutchinson M.I."/>
            <person name="Powell A.J."/>
            <person name="Barry K."/>
            <person name="Miller A.N."/>
            <person name="Grigoriev I.V."/>
            <person name="Debuchy R."/>
            <person name="Gladieux P."/>
            <person name="Hiltunen Thoren M."/>
            <person name="Johannesson H."/>
        </authorList>
    </citation>
    <scope>NUCLEOTIDE SEQUENCE</scope>
    <source>
        <strain evidence="2">CBS 757.83</strain>
    </source>
</reference>
<reference evidence="2" key="2">
    <citation type="submission" date="2023-05" db="EMBL/GenBank/DDBJ databases">
        <authorList>
            <consortium name="Lawrence Berkeley National Laboratory"/>
            <person name="Steindorff A."/>
            <person name="Hensen N."/>
            <person name="Bonometti L."/>
            <person name="Westerberg I."/>
            <person name="Brannstrom I.O."/>
            <person name="Guillou S."/>
            <person name="Cros-Aarteil S."/>
            <person name="Calhoun S."/>
            <person name="Haridas S."/>
            <person name="Kuo A."/>
            <person name="Mondo S."/>
            <person name="Pangilinan J."/>
            <person name="Riley R."/>
            <person name="Labutti K."/>
            <person name="Andreopoulos B."/>
            <person name="Lipzen A."/>
            <person name="Chen C."/>
            <person name="Yanf M."/>
            <person name="Daum C."/>
            <person name="Ng V."/>
            <person name="Clum A."/>
            <person name="Ohm R."/>
            <person name="Martin F."/>
            <person name="Silar P."/>
            <person name="Natvig D."/>
            <person name="Lalanne C."/>
            <person name="Gautier V."/>
            <person name="Ament-Velasquez S.L."/>
            <person name="Kruys A."/>
            <person name="Hutchinson M.I."/>
            <person name="Powell A.J."/>
            <person name="Barry K."/>
            <person name="Miller A.N."/>
            <person name="Grigoriev I.V."/>
            <person name="Debuchy R."/>
            <person name="Gladieux P."/>
            <person name="Thoren M.H."/>
            <person name="Johannesson H."/>
        </authorList>
    </citation>
    <scope>NUCLEOTIDE SEQUENCE</scope>
    <source>
        <strain evidence="2">CBS 757.83</strain>
    </source>
</reference>
<organism evidence="2 3">
    <name type="scientific">Parathielavia hyrcaniae</name>
    <dbReference type="NCBI Taxonomy" id="113614"/>
    <lineage>
        <taxon>Eukaryota</taxon>
        <taxon>Fungi</taxon>
        <taxon>Dikarya</taxon>
        <taxon>Ascomycota</taxon>
        <taxon>Pezizomycotina</taxon>
        <taxon>Sordariomycetes</taxon>
        <taxon>Sordariomycetidae</taxon>
        <taxon>Sordariales</taxon>
        <taxon>Chaetomiaceae</taxon>
        <taxon>Parathielavia</taxon>
    </lineage>
</organism>
<dbReference type="Proteomes" id="UP001305647">
    <property type="component" value="Unassembled WGS sequence"/>
</dbReference>
<gene>
    <name evidence="2" type="ORF">N658DRAFT_355584</name>
</gene>
<accession>A0AAN6Q7K5</accession>
<proteinExistence type="predicted"/>
<evidence type="ECO:0000313" key="2">
    <source>
        <dbReference type="EMBL" id="KAK4102202.1"/>
    </source>
</evidence>
<evidence type="ECO:0000313" key="3">
    <source>
        <dbReference type="Proteomes" id="UP001305647"/>
    </source>
</evidence>
<dbReference type="EMBL" id="MU863632">
    <property type="protein sequence ID" value="KAK4102202.1"/>
    <property type="molecule type" value="Genomic_DNA"/>
</dbReference>
<comment type="caution">
    <text evidence="2">The sequence shown here is derived from an EMBL/GenBank/DDBJ whole genome shotgun (WGS) entry which is preliminary data.</text>
</comment>
<feature type="region of interest" description="Disordered" evidence="1">
    <location>
        <begin position="23"/>
        <end position="93"/>
    </location>
</feature>